<dbReference type="Proteomes" id="UP000324585">
    <property type="component" value="Unassembled WGS sequence"/>
</dbReference>
<feature type="region of interest" description="Disordered" evidence="1">
    <location>
        <begin position="245"/>
        <end position="290"/>
    </location>
</feature>
<dbReference type="EMBL" id="VRMN01000013">
    <property type="protein sequence ID" value="KAA8491525.1"/>
    <property type="molecule type" value="Genomic_DNA"/>
</dbReference>
<comment type="caution">
    <text evidence="2">The sequence shown here is derived from an EMBL/GenBank/DDBJ whole genome shotgun (WGS) entry which is preliminary data.</text>
</comment>
<dbReference type="OMA" id="SARDFGM"/>
<reference evidence="3" key="1">
    <citation type="journal article" date="2019" name="Nat. Commun.">
        <title>Expansion of phycobilisome linker gene families in mesophilic red algae.</title>
        <authorList>
            <person name="Lee J."/>
            <person name="Kim D."/>
            <person name="Bhattacharya D."/>
            <person name="Yoon H.S."/>
        </authorList>
    </citation>
    <scope>NUCLEOTIDE SEQUENCE [LARGE SCALE GENOMIC DNA]</scope>
    <source>
        <strain evidence="3">CCMP 1328</strain>
    </source>
</reference>
<protein>
    <submittedName>
        <fullName evidence="2">Uncharacterized protein</fullName>
    </submittedName>
</protein>
<organism evidence="2 3">
    <name type="scientific">Porphyridium purpureum</name>
    <name type="common">Red alga</name>
    <name type="synonym">Porphyridium cruentum</name>
    <dbReference type="NCBI Taxonomy" id="35688"/>
    <lineage>
        <taxon>Eukaryota</taxon>
        <taxon>Rhodophyta</taxon>
        <taxon>Bangiophyceae</taxon>
        <taxon>Porphyridiales</taxon>
        <taxon>Porphyridiaceae</taxon>
        <taxon>Porphyridium</taxon>
    </lineage>
</organism>
<sequence>MAGRVSVAHLRSLVVDSVGVLRARLRPGQRVLGVSPSAGLVNLSLSDARWEVAATFGVVSRGARPEHEARIIADALHRAPSMDPNNDGFQIGACVVGVRVPVERGWQADEVKRTARYVEELLMQISNEDKGAASMQGMHTILYWNEADVVERAIRSARDFGMAARLAGTRHLRIRKLKIQDALFPRSLDVANTNKYQAQAAQRISAAEVLQVALDEMHRERRQIELAAYKSEEKGIRTQLRRAHRAELAAAGDSPQTQARTELDSETDAQEAKVVSASAAQNQTETPAPL</sequence>
<gene>
    <name evidence="2" type="ORF">FVE85_2540</name>
</gene>
<dbReference type="AlphaFoldDB" id="A0A5J4YKB2"/>
<proteinExistence type="predicted"/>
<name>A0A5J4YKB2_PORPP</name>
<evidence type="ECO:0000313" key="2">
    <source>
        <dbReference type="EMBL" id="KAA8491525.1"/>
    </source>
</evidence>
<evidence type="ECO:0000313" key="3">
    <source>
        <dbReference type="Proteomes" id="UP000324585"/>
    </source>
</evidence>
<evidence type="ECO:0000256" key="1">
    <source>
        <dbReference type="SAM" id="MobiDB-lite"/>
    </source>
</evidence>
<accession>A0A5J4YKB2</accession>
<keyword evidence="3" id="KW-1185">Reference proteome</keyword>
<feature type="compositionally biased region" description="Polar residues" evidence="1">
    <location>
        <begin position="278"/>
        <end position="290"/>
    </location>
</feature>